<proteinExistence type="predicted"/>
<dbReference type="EMBL" id="CM000882">
    <property type="protein sequence ID" value="PNT68239.1"/>
    <property type="molecule type" value="Genomic_DNA"/>
</dbReference>
<evidence type="ECO:0000313" key="2">
    <source>
        <dbReference type="EnsemblPlants" id="PNT68239"/>
    </source>
</evidence>
<dbReference type="AlphaFoldDB" id="A0A2K2D1T5"/>
<gene>
    <name evidence="1" type="ORF">BRADI_3g37683v3</name>
</gene>
<name>A0A2K2D1T5_BRADI</name>
<keyword evidence="3" id="KW-1185">Reference proteome</keyword>
<accession>A0A2K2D1T5</accession>
<reference evidence="2" key="3">
    <citation type="submission" date="2018-08" db="UniProtKB">
        <authorList>
            <consortium name="EnsemblPlants"/>
        </authorList>
    </citation>
    <scope>IDENTIFICATION</scope>
    <source>
        <strain evidence="2">cv. Bd21</strain>
    </source>
</reference>
<evidence type="ECO:0000313" key="1">
    <source>
        <dbReference type="EMBL" id="PNT68239.1"/>
    </source>
</evidence>
<dbReference type="InParanoid" id="A0A2K2D1T5"/>
<dbReference type="EnsemblPlants" id="PNT68239">
    <property type="protein sequence ID" value="PNT68239"/>
    <property type="gene ID" value="BRADI_3g37683v3"/>
</dbReference>
<protein>
    <submittedName>
        <fullName evidence="1 2">Uncharacterized protein</fullName>
    </submittedName>
</protein>
<dbReference type="Proteomes" id="UP000008810">
    <property type="component" value="Chromosome 3"/>
</dbReference>
<sequence length="69" mass="7313">MIKKEGRGHDTALTARTTDVGFALFLCPVAPGGVGNGMHAVPDRPRHTNADQIRASVSYALGRVPQELS</sequence>
<dbReference type="Gramene" id="PNT68239">
    <property type="protein sequence ID" value="PNT68239"/>
    <property type="gene ID" value="BRADI_3g37683v3"/>
</dbReference>
<evidence type="ECO:0000313" key="3">
    <source>
        <dbReference type="Proteomes" id="UP000008810"/>
    </source>
</evidence>
<reference evidence="1" key="2">
    <citation type="submission" date="2017-06" db="EMBL/GenBank/DDBJ databases">
        <title>WGS assembly of Brachypodium distachyon.</title>
        <authorList>
            <consortium name="The International Brachypodium Initiative"/>
            <person name="Lucas S."/>
            <person name="Harmon-Smith M."/>
            <person name="Lail K."/>
            <person name="Tice H."/>
            <person name="Grimwood J."/>
            <person name="Bruce D."/>
            <person name="Barry K."/>
            <person name="Shu S."/>
            <person name="Lindquist E."/>
            <person name="Wang M."/>
            <person name="Pitluck S."/>
            <person name="Vogel J.P."/>
            <person name="Garvin D.F."/>
            <person name="Mockler T.C."/>
            <person name="Schmutz J."/>
            <person name="Rokhsar D."/>
            <person name="Bevan M.W."/>
        </authorList>
    </citation>
    <scope>NUCLEOTIDE SEQUENCE</scope>
    <source>
        <strain evidence="1">Bd21</strain>
    </source>
</reference>
<reference evidence="1 2" key="1">
    <citation type="journal article" date="2010" name="Nature">
        <title>Genome sequencing and analysis of the model grass Brachypodium distachyon.</title>
        <authorList>
            <consortium name="International Brachypodium Initiative"/>
        </authorList>
    </citation>
    <scope>NUCLEOTIDE SEQUENCE [LARGE SCALE GENOMIC DNA]</scope>
    <source>
        <strain evidence="1 2">Bd21</strain>
    </source>
</reference>
<organism evidence="1">
    <name type="scientific">Brachypodium distachyon</name>
    <name type="common">Purple false brome</name>
    <name type="synonym">Trachynia distachya</name>
    <dbReference type="NCBI Taxonomy" id="15368"/>
    <lineage>
        <taxon>Eukaryota</taxon>
        <taxon>Viridiplantae</taxon>
        <taxon>Streptophyta</taxon>
        <taxon>Embryophyta</taxon>
        <taxon>Tracheophyta</taxon>
        <taxon>Spermatophyta</taxon>
        <taxon>Magnoliopsida</taxon>
        <taxon>Liliopsida</taxon>
        <taxon>Poales</taxon>
        <taxon>Poaceae</taxon>
        <taxon>BOP clade</taxon>
        <taxon>Pooideae</taxon>
        <taxon>Stipodae</taxon>
        <taxon>Brachypodieae</taxon>
        <taxon>Brachypodium</taxon>
    </lineage>
</organism>